<dbReference type="Proteomes" id="UP001161247">
    <property type="component" value="Chromosome 1"/>
</dbReference>
<proteinExistence type="predicted"/>
<dbReference type="AlphaFoldDB" id="A0AAV1BWB9"/>
<evidence type="ECO:0000313" key="2">
    <source>
        <dbReference type="Proteomes" id="UP001161247"/>
    </source>
</evidence>
<accession>A0AAV1BWB9</accession>
<evidence type="ECO:0000313" key="1">
    <source>
        <dbReference type="EMBL" id="CAI9087083.1"/>
    </source>
</evidence>
<protein>
    <submittedName>
        <fullName evidence="1">OLC1v1021063C1</fullName>
    </submittedName>
</protein>
<organism evidence="1 2">
    <name type="scientific">Oldenlandia corymbosa var. corymbosa</name>
    <dbReference type="NCBI Taxonomy" id="529605"/>
    <lineage>
        <taxon>Eukaryota</taxon>
        <taxon>Viridiplantae</taxon>
        <taxon>Streptophyta</taxon>
        <taxon>Embryophyta</taxon>
        <taxon>Tracheophyta</taxon>
        <taxon>Spermatophyta</taxon>
        <taxon>Magnoliopsida</taxon>
        <taxon>eudicotyledons</taxon>
        <taxon>Gunneridae</taxon>
        <taxon>Pentapetalae</taxon>
        <taxon>asterids</taxon>
        <taxon>lamiids</taxon>
        <taxon>Gentianales</taxon>
        <taxon>Rubiaceae</taxon>
        <taxon>Rubioideae</taxon>
        <taxon>Spermacoceae</taxon>
        <taxon>Hedyotis-Oldenlandia complex</taxon>
        <taxon>Oldenlandia</taxon>
    </lineage>
</organism>
<gene>
    <name evidence="1" type="ORF">OLC1_LOCUS4</name>
</gene>
<sequence>MVFDSLAVFGYKKFWNGNAHKISFTPLSSTFQFKFFFLLLVRCSRSSRIAKSKSEEEIDQFFSAQNRLGLVVNIVLIGKSRIRSRRPRSILGGGLSEEDGEGGDVC</sequence>
<reference evidence="1" key="1">
    <citation type="submission" date="2023-03" db="EMBL/GenBank/DDBJ databases">
        <authorList>
            <person name="Julca I."/>
        </authorList>
    </citation>
    <scope>NUCLEOTIDE SEQUENCE</scope>
</reference>
<name>A0AAV1BWB9_OLDCO</name>
<keyword evidence="2" id="KW-1185">Reference proteome</keyword>
<dbReference type="EMBL" id="OX459118">
    <property type="protein sequence ID" value="CAI9087083.1"/>
    <property type="molecule type" value="Genomic_DNA"/>
</dbReference>